<name>A0A9Y2AI89_9FIRM</name>
<proteinExistence type="predicted"/>
<evidence type="ECO:0000313" key="1">
    <source>
        <dbReference type="EMBL" id="WIW70481.1"/>
    </source>
</evidence>
<reference evidence="1" key="1">
    <citation type="submission" date="2023-03" db="EMBL/GenBank/DDBJ databases">
        <title>Selenobaculum gbiensis gen. nov. sp. nov., a new bacterium isolated from the gut microbiota of IBD patient.</title>
        <authorList>
            <person name="Yeo S."/>
            <person name="Park H."/>
            <person name="Huh C.S."/>
        </authorList>
    </citation>
    <scope>NUCLEOTIDE SEQUENCE</scope>
    <source>
        <strain evidence="1">ICN-92133</strain>
    </source>
</reference>
<keyword evidence="2" id="KW-1185">Reference proteome</keyword>
<accession>A0A9Y2AI89</accession>
<protein>
    <submittedName>
        <fullName evidence="1">Uncharacterized protein</fullName>
    </submittedName>
</protein>
<evidence type="ECO:0000313" key="2">
    <source>
        <dbReference type="Proteomes" id="UP001243623"/>
    </source>
</evidence>
<dbReference type="AlphaFoldDB" id="A0A9Y2AI89"/>
<dbReference type="RefSeq" id="WP_147669650.1">
    <property type="nucleotide sequence ID" value="NZ_CP120678.1"/>
</dbReference>
<gene>
    <name evidence="1" type="ORF">P3F81_11440</name>
</gene>
<dbReference type="EMBL" id="CP120678">
    <property type="protein sequence ID" value="WIW70481.1"/>
    <property type="molecule type" value="Genomic_DNA"/>
</dbReference>
<dbReference type="KEGG" id="sgbi:P3F81_11440"/>
<dbReference type="Proteomes" id="UP001243623">
    <property type="component" value="Chromosome"/>
</dbReference>
<organism evidence="1 2">
    <name type="scientific">Selenobaculum gibii</name>
    <dbReference type="NCBI Taxonomy" id="3054208"/>
    <lineage>
        <taxon>Bacteria</taxon>
        <taxon>Bacillati</taxon>
        <taxon>Bacillota</taxon>
        <taxon>Negativicutes</taxon>
        <taxon>Selenomonadales</taxon>
        <taxon>Selenomonadaceae</taxon>
        <taxon>Selenobaculum</taxon>
    </lineage>
</organism>
<sequence length="129" mass="15234">MSEFICNHCSNYINTEEKICPYCQSKFIFSGENKNITDEFIPNCLVHRYDGSDLLEKGRILKEGKVNNKIALKLKDFNHPITVSKHKIYDLNPEILASIEALRQERKEVMEHYDFLIGEYWHQLDPFTH</sequence>